<protein>
    <submittedName>
        <fullName evidence="2">Class I SAM-dependent methyltransferase</fullName>
    </submittedName>
</protein>
<organism evidence="2 3">
    <name type="scientific">Coraliomargarita sinensis</name>
    <dbReference type="NCBI Taxonomy" id="2174842"/>
    <lineage>
        <taxon>Bacteria</taxon>
        <taxon>Pseudomonadati</taxon>
        <taxon>Verrucomicrobiota</taxon>
        <taxon>Opitutia</taxon>
        <taxon>Puniceicoccales</taxon>
        <taxon>Coraliomargaritaceae</taxon>
        <taxon>Coraliomargarita</taxon>
    </lineage>
</organism>
<evidence type="ECO:0000313" key="2">
    <source>
        <dbReference type="EMBL" id="PXA03999.1"/>
    </source>
</evidence>
<keyword evidence="2" id="KW-0489">Methyltransferase</keyword>
<evidence type="ECO:0000313" key="3">
    <source>
        <dbReference type="Proteomes" id="UP000247099"/>
    </source>
</evidence>
<keyword evidence="3" id="KW-1185">Reference proteome</keyword>
<dbReference type="InterPro" id="IPR029063">
    <property type="entry name" value="SAM-dependent_MTases_sf"/>
</dbReference>
<dbReference type="PANTHER" id="PTHR43317:SF1">
    <property type="entry name" value="THERMOSPERMINE SYNTHASE ACAULIS5"/>
    <property type="match status" value="1"/>
</dbReference>
<dbReference type="CDD" id="cd02440">
    <property type="entry name" value="AdoMet_MTases"/>
    <property type="match status" value="1"/>
</dbReference>
<keyword evidence="2" id="KW-0808">Transferase</keyword>
<dbReference type="Gene3D" id="3.40.50.150">
    <property type="entry name" value="Vaccinia Virus protein VP39"/>
    <property type="match status" value="1"/>
</dbReference>
<comment type="caution">
    <text evidence="2">The sequence shown here is derived from an EMBL/GenBank/DDBJ whole genome shotgun (WGS) entry which is preliminary data.</text>
</comment>
<dbReference type="EMBL" id="QHJQ01000005">
    <property type="protein sequence ID" value="PXA03999.1"/>
    <property type="molecule type" value="Genomic_DNA"/>
</dbReference>
<sequence>MALLWSHEADGSHYEVRSAGASLRLYRNGVNHSQWNPNRPLSGSIWDLITLPALHRPTGALGDALMLGFGAGAVARQLCDLAGIKRLVGVEMDPMHLSIAQGFFECSEQFELVAADAVEWVGEGDESPQYDLIIDDLYSEEDGMPVRCAPMDKNWFNCLVGLLKPGGILVLNTIEPEKVNHLPLLKDRKLKSRLPHAMMYQIDGYENRVLAFSDEAFDRKGLDSALRAICRKYPRCYGVGKRYMFSGI</sequence>
<dbReference type="Proteomes" id="UP000247099">
    <property type="component" value="Unassembled WGS sequence"/>
</dbReference>
<evidence type="ECO:0000256" key="1">
    <source>
        <dbReference type="ARBA" id="ARBA00023115"/>
    </source>
</evidence>
<dbReference type="GO" id="GO:0032259">
    <property type="term" value="P:methylation"/>
    <property type="evidence" value="ECO:0007669"/>
    <property type="project" value="UniProtKB-KW"/>
</dbReference>
<dbReference type="OrthoDB" id="191025at2"/>
<dbReference type="InParanoid" id="A0A317ZJP7"/>
<proteinExistence type="predicted"/>
<accession>A0A317ZJP7</accession>
<reference evidence="2 3" key="1">
    <citation type="submission" date="2018-05" db="EMBL/GenBank/DDBJ databases">
        <title>Coraliomargarita sinensis sp. nov., isolated from a marine solar saltern.</title>
        <authorList>
            <person name="Zhou L.Y."/>
        </authorList>
    </citation>
    <scope>NUCLEOTIDE SEQUENCE [LARGE SCALE GENOMIC DNA]</scope>
    <source>
        <strain evidence="2 3">WN38</strain>
    </source>
</reference>
<dbReference type="GO" id="GO:0006596">
    <property type="term" value="P:polyamine biosynthetic process"/>
    <property type="evidence" value="ECO:0007669"/>
    <property type="project" value="UniProtKB-KW"/>
</dbReference>
<keyword evidence="1" id="KW-0620">Polyamine biosynthesis</keyword>
<dbReference type="Pfam" id="PF01564">
    <property type="entry name" value="Spermine_synth"/>
    <property type="match status" value="1"/>
</dbReference>
<dbReference type="GO" id="GO:0008168">
    <property type="term" value="F:methyltransferase activity"/>
    <property type="evidence" value="ECO:0007669"/>
    <property type="project" value="UniProtKB-KW"/>
</dbReference>
<dbReference type="SUPFAM" id="SSF53335">
    <property type="entry name" value="S-adenosyl-L-methionine-dependent methyltransferases"/>
    <property type="match status" value="1"/>
</dbReference>
<dbReference type="AlphaFoldDB" id="A0A317ZJP7"/>
<name>A0A317ZJP7_9BACT</name>
<dbReference type="RefSeq" id="WP_110130946.1">
    <property type="nucleotide sequence ID" value="NZ_QHJQ01000005.1"/>
</dbReference>
<gene>
    <name evidence="2" type="ORF">DDZ13_08105</name>
</gene>
<dbReference type="PANTHER" id="PTHR43317">
    <property type="entry name" value="THERMOSPERMINE SYNTHASE ACAULIS5"/>
    <property type="match status" value="1"/>
</dbReference>